<dbReference type="InterPro" id="IPR001188">
    <property type="entry name" value="Sperm_putr-bd"/>
</dbReference>
<proteinExistence type="predicted"/>
<evidence type="ECO:0000313" key="6">
    <source>
        <dbReference type="Proteomes" id="UP000468735"/>
    </source>
</evidence>
<comment type="caution">
    <text evidence="5">The sequence shown here is derived from an EMBL/GenBank/DDBJ whole genome shotgun (WGS) entry which is preliminary data.</text>
</comment>
<evidence type="ECO:0000313" key="5">
    <source>
        <dbReference type="EMBL" id="KAB2341849.1"/>
    </source>
</evidence>
<dbReference type="PRINTS" id="PR00909">
    <property type="entry name" value="SPERMDNBNDNG"/>
</dbReference>
<dbReference type="InterPro" id="IPR006311">
    <property type="entry name" value="TAT_signal"/>
</dbReference>
<dbReference type="Proteomes" id="UP000468735">
    <property type="component" value="Unassembled WGS sequence"/>
</dbReference>
<organism evidence="5 6">
    <name type="scientific">Actinomadura rudentiformis</name>
    <dbReference type="NCBI Taxonomy" id="359158"/>
    <lineage>
        <taxon>Bacteria</taxon>
        <taxon>Bacillati</taxon>
        <taxon>Actinomycetota</taxon>
        <taxon>Actinomycetes</taxon>
        <taxon>Streptosporangiales</taxon>
        <taxon>Thermomonosporaceae</taxon>
        <taxon>Actinomadura</taxon>
    </lineage>
</organism>
<evidence type="ECO:0000256" key="4">
    <source>
        <dbReference type="ARBA" id="ARBA00022764"/>
    </source>
</evidence>
<dbReference type="RefSeq" id="WP_151567991.1">
    <property type="nucleotide sequence ID" value="NZ_WBMT01000024.1"/>
</dbReference>
<dbReference type="EMBL" id="WBMT01000024">
    <property type="protein sequence ID" value="KAB2341849.1"/>
    <property type="molecule type" value="Genomic_DNA"/>
</dbReference>
<dbReference type="PROSITE" id="PS51318">
    <property type="entry name" value="TAT"/>
    <property type="match status" value="1"/>
</dbReference>
<reference evidence="5 6" key="1">
    <citation type="submission" date="2019-09" db="EMBL/GenBank/DDBJ databases">
        <title>Actinomadura physcomitrii sp. nov., a novel actinomycete isolated from moss [Physcomitrium sphaericum (Ludw) Fuernr].</title>
        <authorList>
            <person name="Zhuang X."/>
            <person name="Liu C."/>
        </authorList>
    </citation>
    <scope>NUCLEOTIDE SEQUENCE [LARGE SCALE GENOMIC DNA]</scope>
    <source>
        <strain evidence="5 6">HMC1</strain>
    </source>
</reference>
<gene>
    <name evidence="5" type="ORF">F8566_40420</name>
</gene>
<keyword evidence="2" id="KW-0813">Transport</keyword>
<dbReference type="PANTHER" id="PTHR30222:SF17">
    <property type="entry name" value="SPERMIDINE_PUTRESCINE-BINDING PERIPLASMIC PROTEIN"/>
    <property type="match status" value="1"/>
</dbReference>
<evidence type="ECO:0000256" key="3">
    <source>
        <dbReference type="ARBA" id="ARBA00022729"/>
    </source>
</evidence>
<dbReference type="AlphaFoldDB" id="A0A6H9YK20"/>
<dbReference type="PANTHER" id="PTHR30222">
    <property type="entry name" value="SPERMIDINE/PUTRESCINE-BINDING PERIPLASMIC PROTEIN"/>
    <property type="match status" value="1"/>
</dbReference>
<evidence type="ECO:0000256" key="2">
    <source>
        <dbReference type="ARBA" id="ARBA00022448"/>
    </source>
</evidence>
<dbReference type="GO" id="GO:0015846">
    <property type="term" value="P:polyamine transport"/>
    <property type="evidence" value="ECO:0007669"/>
    <property type="project" value="InterPro"/>
</dbReference>
<dbReference type="SUPFAM" id="SSF53850">
    <property type="entry name" value="Periplasmic binding protein-like II"/>
    <property type="match status" value="1"/>
</dbReference>
<accession>A0A6H9YK20</accession>
<name>A0A6H9YK20_9ACTN</name>
<keyword evidence="6" id="KW-1185">Reference proteome</keyword>
<dbReference type="Pfam" id="PF13416">
    <property type="entry name" value="SBP_bac_8"/>
    <property type="match status" value="1"/>
</dbReference>
<dbReference type="GO" id="GO:0019808">
    <property type="term" value="F:polyamine binding"/>
    <property type="evidence" value="ECO:0007669"/>
    <property type="project" value="InterPro"/>
</dbReference>
<dbReference type="OrthoDB" id="9813777at2"/>
<dbReference type="InterPro" id="IPR006059">
    <property type="entry name" value="SBP"/>
</dbReference>
<keyword evidence="4" id="KW-0574">Periplasm</keyword>
<keyword evidence="3" id="KW-0732">Signal</keyword>
<dbReference type="GO" id="GO:0042597">
    <property type="term" value="C:periplasmic space"/>
    <property type="evidence" value="ECO:0007669"/>
    <property type="project" value="UniProtKB-SubCell"/>
</dbReference>
<evidence type="ECO:0000256" key="1">
    <source>
        <dbReference type="ARBA" id="ARBA00004418"/>
    </source>
</evidence>
<dbReference type="CDD" id="cd13590">
    <property type="entry name" value="PBP2_PotD_PotF_like"/>
    <property type="match status" value="1"/>
</dbReference>
<sequence>MTRPDNDPAFVRGIDPAPVRSIDPAFVRGMTTRRGALRLLGASAAAFALSACGIPGQGGRGKVNQAQIDAFWKGKGGKGSINWANWPGYMEDDRATIKAFTKETGIQVAYKEVIQEAAEWFGKIQAPLAANQSIGFDLMVVTSGIQTTKLIELGYLAPLDHTRLTRFAKHAGRKFQNPPYDPGNAFTIPYVSGVTGIAYNTKYVKEEITSVAQLFDPKYRGRVGMMSDSQELGNFAMFALGIDPEKSTPKDWENAARKLRDQRDQKIVRKYYEQNYIDAVTKGDVWLTMAWSGDVYSLASDDVKFVVPREGGTIWTDLMMIPKTAANPVDALTLMDWLYDPRRNATLTEYINFVTPVPEAKKFIAADAAAAKGDDKADLERLSSSPLVFPSDADLAKLRTYRVLTQQEETQYQKIFLPIVQGS</sequence>
<comment type="subcellular location">
    <subcellularLocation>
        <location evidence="1">Periplasm</location>
    </subcellularLocation>
</comment>
<protein>
    <submittedName>
        <fullName evidence="5">Spermidine/putrescine ABC transporter substrate-binding protein</fullName>
    </submittedName>
</protein>
<dbReference type="Gene3D" id="3.40.190.10">
    <property type="entry name" value="Periplasmic binding protein-like II"/>
    <property type="match status" value="2"/>
</dbReference>